<evidence type="ECO:0000313" key="8">
    <source>
        <dbReference type="Proteomes" id="UP000789524"/>
    </source>
</evidence>
<feature type="binding site" evidence="5">
    <location>
        <position position="170"/>
    </location>
    <ligand>
        <name>a divalent metal cation</name>
        <dbReference type="ChEBI" id="CHEBI:60240"/>
        <label>1</label>
    </ligand>
</feature>
<name>A0A8J2QF39_9NEOP</name>
<evidence type="ECO:0000313" key="7">
    <source>
        <dbReference type="EMBL" id="CAG9561462.1"/>
    </source>
</evidence>
<evidence type="ECO:0000256" key="5">
    <source>
        <dbReference type="PIRSR" id="PIRSR601559-52"/>
    </source>
</evidence>
<feature type="binding site" evidence="5">
    <location>
        <position position="23"/>
    </location>
    <ligand>
        <name>a divalent metal cation</name>
        <dbReference type="ChEBI" id="CHEBI:60240"/>
        <label>1</label>
    </ligand>
</feature>
<keyword evidence="8" id="KW-1185">Reference proteome</keyword>
<dbReference type="InterPro" id="IPR001559">
    <property type="entry name" value="Phosphotriesterase"/>
</dbReference>
<comment type="cofactor">
    <cofactor evidence="5">
        <name>a divalent metal cation</name>
        <dbReference type="ChEBI" id="CHEBI:60240"/>
    </cofactor>
    <text evidence="5">Binds 2 divalent metal cations per subunit.</text>
</comment>
<dbReference type="InterPro" id="IPR032466">
    <property type="entry name" value="Metal_Hydrolase"/>
</dbReference>
<dbReference type="Pfam" id="PF02126">
    <property type="entry name" value="PTE"/>
    <property type="match status" value="1"/>
</dbReference>
<dbReference type="GO" id="GO:0008270">
    <property type="term" value="F:zinc ion binding"/>
    <property type="evidence" value="ECO:0007669"/>
    <property type="project" value="InterPro"/>
</dbReference>
<dbReference type="PANTHER" id="PTHR10819:SF3">
    <property type="entry name" value="PHOSPHOTRIESTERASE-RELATED PROTEIN"/>
    <property type="match status" value="1"/>
</dbReference>
<evidence type="ECO:0000256" key="6">
    <source>
        <dbReference type="PROSITE-ProRule" id="PRU00679"/>
    </source>
</evidence>
<feature type="binding site" evidence="5">
    <location>
        <position position="299"/>
    </location>
    <ligand>
        <name>a divalent metal cation</name>
        <dbReference type="ChEBI" id="CHEBI:60240"/>
        <label>1</label>
    </ligand>
</feature>
<dbReference type="PROSITE" id="PS51347">
    <property type="entry name" value="PHOSPHOTRIESTERASE_2"/>
    <property type="match status" value="1"/>
</dbReference>
<evidence type="ECO:0000256" key="1">
    <source>
        <dbReference type="ARBA" id="ARBA00020475"/>
    </source>
</evidence>
<feature type="binding site" evidence="5">
    <location>
        <position position="170"/>
    </location>
    <ligand>
        <name>a divalent metal cation</name>
        <dbReference type="ChEBI" id="CHEBI:60240"/>
        <label>2</label>
    </ligand>
</feature>
<dbReference type="EMBL" id="CAKASE010000046">
    <property type="protein sequence ID" value="CAG9561462.1"/>
    <property type="molecule type" value="Genomic_DNA"/>
</dbReference>
<accession>A0A8J2QF39</accession>
<sequence>MSFKVQTVLGDVNPEHLGRTLTHEHLAMKFSHFYREPPSEIRHQCENPNFPREHLGYIRQYPYSNKSNLLLNDENAKDAVRNDVKHYKLHNGGTIVENSTEGLERDINFYKQVSEETGVHVVAGTGFYIEDVQEHQTLNYKVEDMYNHMIQELTNGCVGFPEVKCGFMGEIASVWPIRDFERKAIKAAGEVQTQVRCGVSFHPHRDENAPEEILRIFTEAGGRADKAVMSHLDRTLLDPVKLLEFAELGSYCQFDLFGTEVSFYQLNVATDMPSDAQRINMIRQIVDDGKVDRVLMSHDIHTKHRLLEYGGHGYAHINVNVLPKMAMKGFSKEEIDMITIRNPARWLAIPY</sequence>
<feature type="binding site" evidence="5">
    <location>
        <position position="25"/>
    </location>
    <ligand>
        <name>a divalent metal cation</name>
        <dbReference type="ChEBI" id="CHEBI:60240"/>
        <label>1</label>
    </ligand>
</feature>
<feature type="binding site" evidence="5">
    <location>
        <position position="202"/>
    </location>
    <ligand>
        <name>a divalent metal cation</name>
        <dbReference type="ChEBI" id="CHEBI:60240"/>
        <label>2</label>
    </ligand>
</feature>
<feature type="binding site" evidence="5">
    <location>
        <position position="231"/>
    </location>
    <ligand>
        <name>a divalent metal cation</name>
        <dbReference type="ChEBI" id="CHEBI:60240"/>
        <label>2</label>
    </ligand>
</feature>
<keyword evidence="2 5" id="KW-0479">Metal-binding</keyword>
<evidence type="ECO:0000256" key="4">
    <source>
        <dbReference type="ARBA" id="ARBA00029607"/>
    </source>
</evidence>
<gene>
    <name evidence="7" type="ORF">DCHRY22_LOCUS2967</name>
</gene>
<dbReference type="Proteomes" id="UP000789524">
    <property type="component" value="Unassembled WGS sequence"/>
</dbReference>
<organism evidence="7 8">
    <name type="scientific">Danaus chrysippus</name>
    <name type="common">African queen</name>
    <dbReference type="NCBI Taxonomy" id="151541"/>
    <lineage>
        <taxon>Eukaryota</taxon>
        <taxon>Metazoa</taxon>
        <taxon>Ecdysozoa</taxon>
        <taxon>Arthropoda</taxon>
        <taxon>Hexapoda</taxon>
        <taxon>Insecta</taxon>
        <taxon>Pterygota</taxon>
        <taxon>Neoptera</taxon>
        <taxon>Endopterygota</taxon>
        <taxon>Lepidoptera</taxon>
        <taxon>Glossata</taxon>
        <taxon>Ditrysia</taxon>
        <taxon>Papilionoidea</taxon>
        <taxon>Nymphalidae</taxon>
        <taxon>Danainae</taxon>
        <taxon>Danaini</taxon>
        <taxon>Danaina</taxon>
        <taxon>Danaus</taxon>
        <taxon>Anosia</taxon>
    </lineage>
</organism>
<dbReference type="PROSITE" id="PS01322">
    <property type="entry name" value="PHOSPHOTRIESTERASE_1"/>
    <property type="match status" value="1"/>
</dbReference>
<dbReference type="InterPro" id="IPR017947">
    <property type="entry name" value="AryldialkylPase_Zn-BS"/>
</dbReference>
<comment type="caution">
    <text evidence="7">The sequence shown here is derived from an EMBL/GenBank/DDBJ whole genome shotgun (WGS) entry which is preliminary data.</text>
</comment>
<comment type="caution">
    <text evidence="6">Lacks conserved residue(s) required for the propagation of feature annotation.</text>
</comment>
<comment type="similarity">
    <text evidence="6">Belongs to the metallo-dependent hydrolases superfamily. Phosphotriesterase family.</text>
</comment>
<dbReference type="OrthoDB" id="9998343at2759"/>
<dbReference type="GO" id="GO:0016788">
    <property type="term" value="F:hydrolase activity, acting on ester bonds"/>
    <property type="evidence" value="ECO:0007669"/>
    <property type="project" value="InterPro"/>
</dbReference>
<proteinExistence type="inferred from homology"/>
<dbReference type="SUPFAM" id="SSF51556">
    <property type="entry name" value="Metallo-dependent hydrolases"/>
    <property type="match status" value="1"/>
</dbReference>
<evidence type="ECO:0000256" key="2">
    <source>
        <dbReference type="ARBA" id="ARBA00022723"/>
    </source>
</evidence>
<keyword evidence="3" id="KW-0378">Hydrolase</keyword>
<dbReference type="Gene3D" id="3.20.20.140">
    <property type="entry name" value="Metal-dependent hydrolases"/>
    <property type="match status" value="1"/>
</dbReference>
<reference evidence="7" key="1">
    <citation type="submission" date="2021-09" db="EMBL/GenBank/DDBJ databases">
        <authorList>
            <person name="Martin H S."/>
        </authorList>
    </citation>
    <scope>NUCLEOTIDE SEQUENCE</scope>
</reference>
<evidence type="ECO:0000256" key="3">
    <source>
        <dbReference type="ARBA" id="ARBA00022801"/>
    </source>
</evidence>
<protein>
    <recommendedName>
        <fullName evidence="1">Phosphotriesterase-related protein</fullName>
    </recommendedName>
    <alternativeName>
        <fullName evidence="4">Parathion hydrolase-related protein</fullName>
    </alternativeName>
</protein>
<dbReference type="AlphaFoldDB" id="A0A8J2QF39"/>
<dbReference type="PANTHER" id="PTHR10819">
    <property type="entry name" value="PHOSPHOTRIESTERASE-RELATED"/>
    <property type="match status" value="1"/>
</dbReference>